<dbReference type="SMART" id="SM00448">
    <property type="entry name" value="REC"/>
    <property type="match status" value="1"/>
</dbReference>
<dbReference type="PROSITE" id="PS50110">
    <property type="entry name" value="RESPONSE_REGULATORY"/>
    <property type="match status" value="1"/>
</dbReference>
<gene>
    <name evidence="6" type="ORF">SAMN05421830_11445</name>
</gene>
<keyword evidence="7" id="KW-1185">Reference proteome</keyword>
<organism evidence="6 7">
    <name type="scientific">Desulfomicrobium norvegicum (strain DSM 1741 / NCIMB 8310)</name>
    <name type="common">Desulfovibrio baculatus (strain Norway 4)</name>
    <name type="synonym">Desulfovibrio desulfuricans (strain Norway 4)</name>
    <dbReference type="NCBI Taxonomy" id="52561"/>
    <lineage>
        <taxon>Bacteria</taxon>
        <taxon>Pseudomonadati</taxon>
        <taxon>Thermodesulfobacteriota</taxon>
        <taxon>Desulfovibrionia</taxon>
        <taxon>Desulfovibrionales</taxon>
        <taxon>Desulfomicrobiaceae</taxon>
        <taxon>Desulfomicrobium</taxon>
    </lineage>
</organism>
<keyword evidence="1 3" id="KW-0597">Phosphoprotein</keyword>
<dbReference type="PRINTS" id="PR00038">
    <property type="entry name" value="HTHLUXR"/>
</dbReference>
<dbReference type="InterPro" id="IPR058245">
    <property type="entry name" value="NreC/VraR/RcsB-like_REC"/>
</dbReference>
<reference evidence="6 7" key="1">
    <citation type="submission" date="2016-10" db="EMBL/GenBank/DDBJ databases">
        <authorList>
            <person name="Varghese N."/>
            <person name="Submissions S."/>
        </authorList>
    </citation>
    <scope>NUCLEOTIDE SEQUENCE [LARGE SCALE GENOMIC DNA]</scope>
    <source>
        <strain evidence="6 7">DSM 1741</strain>
    </source>
</reference>
<evidence type="ECO:0000256" key="3">
    <source>
        <dbReference type="PROSITE-ProRule" id="PRU00169"/>
    </source>
</evidence>
<dbReference type="SUPFAM" id="SSF52172">
    <property type="entry name" value="CheY-like"/>
    <property type="match status" value="1"/>
</dbReference>
<dbReference type="PANTHER" id="PTHR43214:SF43">
    <property type="entry name" value="TWO-COMPONENT RESPONSE REGULATOR"/>
    <property type="match status" value="1"/>
</dbReference>
<dbReference type="InterPro" id="IPR000792">
    <property type="entry name" value="Tscrpt_reg_LuxR_C"/>
</dbReference>
<dbReference type="Gene3D" id="3.40.50.2300">
    <property type="match status" value="1"/>
</dbReference>
<dbReference type="GO" id="GO:0000160">
    <property type="term" value="P:phosphorelay signal transduction system"/>
    <property type="evidence" value="ECO:0007669"/>
    <property type="project" value="InterPro"/>
</dbReference>
<dbReference type="EMBL" id="FOTO01000014">
    <property type="protein sequence ID" value="SFM10127.1"/>
    <property type="molecule type" value="Genomic_DNA"/>
</dbReference>
<dbReference type="RefSeq" id="WP_092193866.1">
    <property type="nucleotide sequence ID" value="NZ_FOTO01000014.1"/>
</dbReference>
<evidence type="ECO:0000313" key="6">
    <source>
        <dbReference type="EMBL" id="SFM10127.1"/>
    </source>
</evidence>
<sequence length="232" mass="26345">MTKKRILLVEDDSLLRMGLKSMIDMHGEYMIDDDVATGKEALRSFQMKKQDVILLDLRLPDIPGTEVLQRIRQIEPNVKIIVLTASDDNDFIFDALEHGANAYVLKGSNPDELFLAVQYALDDDLFISPHLAKAIVRDYLLVNRQRKALPPMQNLTAREKEIVRLIIDGWKSKEIAESLFISIKTVDKHRSNILGKLGINSCNELRHGSLFLPEDEIDTGRHLNRTGSSNKL</sequence>
<dbReference type="InterPro" id="IPR001789">
    <property type="entry name" value="Sig_transdc_resp-reg_receiver"/>
</dbReference>
<dbReference type="GO" id="GO:0006355">
    <property type="term" value="P:regulation of DNA-templated transcription"/>
    <property type="evidence" value="ECO:0007669"/>
    <property type="project" value="InterPro"/>
</dbReference>
<evidence type="ECO:0000256" key="1">
    <source>
        <dbReference type="ARBA" id="ARBA00022553"/>
    </source>
</evidence>
<dbReference type="Proteomes" id="UP000199581">
    <property type="component" value="Unassembled WGS sequence"/>
</dbReference>
<accession>A0A8G2FFN6</accession>
<dbReference type="CDD" id="cd06170">
    <property type="entry name" value="LuxR_C_like"/>
    <property type="match status" value="1"/>
</dbReference>
<dbReference type="Pfam" id="PF00072">
    <property type="entry name" value="Response_reg"/>
    <property type="match status" value="1"/>
</dbReference>
<dbReference type="SMART" id="SM00421">
    <property type="entry name" value="HTH_LUXR"/>
    <property type="match status" value="1"/>
</dbReference>
<dbReference type="InterPro" id="IPR016032">
    <property type="entry name" value="Sig_transdc_resp-reg_C-effctor"/>
</dbReference>
<feature type="domain" description="Response regulatory" evidence="5">
    <location>
        <begin position="5"/>
        <end position="121"/>
    </location>
</feature>
<evidence type="ECO:0000313" key="7">
    <source>
        <dbReference type="Proteomes" id="UP000199581"/>
    </source>
</evidence>
<dbReference type="OrthoDB" id="9780312at2"/>
<feature type="modified residue" description="4-aspartylphosphate" evidence="3">
    <location>
        <position position="56"/>
    </location>
</feature>
<dbReference type="PANTHER" id="PTHR43214">
    <property type="entry name" value="TWO-COMPONENT RESPONSE REGULATOR"/>
    <property type="match status" value="1"/>
</dbReference>
<dbReference type="AlphaFoldDB" id="A0A8G2FFN6"/>
<dbReference type="SUPFAM" id="SSF46894">
    <property type="entry name" value="C-terminal effector domain of the bipartite response regulators"/>
    <property type="match status" value="1"/>
</dbReference>
<dbReference type="Pfam" id="PF00196">
    <property type="entry name" value="GerE"/>
    <property type="match status" value="1"/>
</dbReference>
<dbReference type="PROSITE" id="PS00622">
    <property type="entry name" value="HTH_LUXR_1"/>
    <property type="match status" value="1"/>
</dbReference>
<name>A0A8G2FFN6_DESNO</name>
<dbReference type="PROSITE" id="PS50043">
    <property type="entry name" value="HTH_LUXR_2"/>
    <property type="match status" value="1"/>
</dbReference>
<dbReference type="GO" id="GO:0003677">
    <property type="term" value="F:DNA binding"/>
    <property type="evidence" value="ECO:0007669"/>
    <property type="project" value="UniProtKB-KW"/>
</dbReference>
<evidence type="ECO:0000259" key="5">
    <source>
        <dbReference type="PROSITE" id="PS50110"/>
    </source>
</evidence>
<evidence type="ECO:0000259" key="4">
    <source>
        <dbReference type="PROSITE" id="PS50043"/>
    </source>
</evidence>
<proteinExistence type="predicted"/>
<dbReference type="CDD" id="cd17535">
    <property type="entry name" value="REC_NarL-like"/>
    <property type="match status" value="1"/>
</dbReference>
<comment type="caution">
    <text evidence="6">The sequence shown here is derived from an EMBL/GenBank/DDBJ whole genome shotgun (WGS) entry which is preliminary data.</text>
</comment>
<evidence type="ECO:0000256" key="2">
    <source>
        <dbReference type="ARBA" id="ARBA00023125"/>
    </source>
</evidence>
<keyword evidence="2" id="KW-0238">DNA-binding</keyword>
<feature type="domain" description="HTH luxR-type" evidence="4">
    <location>
        <begin position="148"/>
        <end position="213"/>
    </location>
</feature>
<dbReference type="InterPro" id="IPR039420">
    <property type="entry name" value="WalR-like"/>
</dbReference>
<dbReference type="InterPro" id="IPR011006">
    <property type="entry name" value="CheY-like_superfamily"/>
</dbReference>
<protein>
    <submittedName>
        <fullName evidence="6">Two component transcriptional regulator, LuxR family</fullName>
    </submittedName>
</protein>